<organism evidence="5 6">
    <name type="scientific">Candidatus Jorgensenbacteria bacterium RIFCSPLOWO2_12_FULL_42_11</name>
    <dbReference type="NCBI Taxonomy" id="1798473"/>
    <lineage>
        <taxon>Bacteria</taxon>
        <taxon>Candidatus Joergenseniibacteriota</taxon>
    </lineage>
</organism>
<dbReference type="PROSITE" id="PS51462">
    <property type="entry name" value="NUDIX"/>
    <property type="match status" value="1"/>
</dbReference>
<keyword evidence="3" id="KW-0460">Magnesium</keyword>
<dbReference type="EMBL" id="MFKM01000036">
    <property type="protein sequence ID" value="OGG42837.1"/>
    <property type="molecule type" value="Genomic_DNA"/>
</dbReference>
<dbReference type="Pfam" id="PF00293">
    <property type="entry name" value="NUDIX"/>
    <property type="match status" value="1"/>
</dbReference>
<keyword evidence="2" id="KW-0378">Hydrolase</keyword>
<name>A0A1F6C234_9BACT</name>
<gene>
    <name evidence="5" type="ORF">A3G50_00505</name>
</gene>
<protein>
    <recommendedName>
        <fullName evidence="4">Nudix hydrolase domain-containing protein</fullName>
    </recommendedName>
</protein>
<dbReference type="SUPFAM" id="SSF55811">
    <property type="entry name" value="Nudix"/>
    <property type="match status" value="1"/>
</dbReference>
<feature type="domain" description="Nudix hydrolase" evidence="4">
    <location>
        <begin position="12"/>
        <end position="159"/>
    </location>
</feature>
<evidence type="ECO:0000313" key="5">
    <source>
        <dbReference type="EMBL" id="OGG42837.1"/>
    </source>
</evidence>
<dbReference type="AlphaFoldDB" id="A0A1F6C234"/>
<evidence type="ECO:0000259" key="4">
    <source>
        <dbReference type="PROSITE" id="PS51462"/>
    </source>
</evidence>
<evidence type="ECO:0000256" key="2">
    <source>
        <dbReference type="ARBA" id="ARBA00022801"/>
    </source>
</evidence>
<sequence>MSGIEKIKDKELHRIAITAIIYNNENKYLITRRSLSKKAFPGKWTVPGGGLETDDYVNTPPTHKGDQWYNAVETALKREVKEEVNLEIGKPQYLLDLTFIRPDGIPVLVLSYYCPLISGEVKLDEDSIDYKWVTAKEAENYDLIDGILEEIKMLDEILKKIKT</sequence>
<evidence type="ECO:0000256" key="1">
    <source>
        <dbReference type="ARBA" id="ARBA00001946"/>
    </source>
</evidence>
<accession>A0A1F6C234</accession>
<dbReference type="InterPro" id="IPR000086">
    <property type="entry name" value="NUDIX_hydrolase_dom"/>
</dbReference>
<dbReference type="Proteomes" id="UP000176633">
    <property type="component" value="Unassembled WGS sequence"/>
</dbReference>
<dbReference type="Gene3D" id="3.90.79.10">
    <property type="entry name" value="Nucleoside Triphosphate Pyrophosphohydrolase"/>
    <property type="match status" value="1"/>
</dbReference>
<dbReference type="GO" id="GO:0016787">
    <property type="term" value="F:hydrolase activity"/>
    <property type="evidence" value="ECO:0007669"/>
    <property type="project" value="UniProtKB-KW"/>
</dbReference>
<evidence type="ECO:0000313" key="6">
    <source>
        <dbReference type="Proteomes" id="UP000176633"/>
    </source>
</evidence>
<comment type="cofactor">
    <cofactor evidence="1">
        <name>Mg(2+)</name>
        <dbReference type="ChEBI" id="CHEBI:18420"/>
    </cofactor>
</comment>
<dbReference type="PANTHER" id="PTHR43046">
    <property type="entry name" value="GDP-MANNOSE MANNOSYL HYDROLASE"/>
    <property type="match status" value="1"/>
</dbReference>
<dbReference type="InterPro" id="IPR015797">
    <property type="entry name" value="NUDIX_hydrolase-like_dom_sf"/>
</dbReference>
<reference evidence="5 6" key="1">
    <citation type="journal article" date="2016" name="Nat. Commun.">
        <title>Thousands of microbial genomes shed light on interconnected biogeochemical processes in an aquifer system.</title>
        <authorList>
            <person name="Anantharaman K."/>
            <person name="Brown C.T."/>
            <person name="Hug L.A."/>
            <person name="Sharon I."/>
            <person name="Castelle C.J."/>
            <person name="Probst A.J."/>
            <person name="Thomas B.C."/>
            <person name="Singh A."/>
            <person name="Wilkins M.J."/>
            <person name="Karaoz U."/>
            <person name="Brodie E.L."/>
            <person name="Williams K.H."/>
            <person name="Hubbard S.S."/>
            <person name="Banfield J.F."/>
        </authorList>
    </citation>
    <scope>NUCLEOTIDE SEQUENCE [LARGE SCALE GENOMIC DNA]</scope>
</reference>
<dbReference type="STRING" id="1798473.A3G50_00505"/>
<dbReference type="PANTHER" id="PTHR43046:SF12">
    <property type="entry name" value="GDP-MANNOSE MANNOSYL HYDROLASE"/>
    <property type="match status" value="1"/>
</dbReference>
<proteinExistence type="predicted"/>
<comment type="caution">
    <text evidence="5">The sequence shown here is derived from an EMBL/GenBank/DDBJ whole genome shotgun (WGS) entry which is preliminary data.</text>
</comment>
<evidence type="ECO:0000256" key="3">
    <source>
        <dbReference type="ARBA" id="ARBA00022842"/>
    </source>
</evidence>